<keyword evidence="3" id="KW-1185">Reference proteome</keyword>
<keyword evidence="1" id="KW-1133">Transmembrane helix</keyword>
<feature type="transmembrane region" description="Helical" evidence="1">
    <location>
        <begin position="77"/>
        <end position="97"/>
    </location>
</feature>
<evidence type="ECO:0000256" key="1">
    <source>
        <dbReference type="SAM" id="Phobius"/>
    </source>
</evidence>
<dbReference type="EMBL" id="CAJHNH020002613">
    <property type="protein sequence ID" value="CAG5127216.1"/>
    <property type="molecule type" value="Genomic_DNA"/>
</dbReference>
<feature type="non-terminal residue" evidence="2">
    <location>
        <position position="124"/>
    </location>
</feature>
<reference evidence="2" key="1">
    <citation type="submission" date="2021-04" db="EMBL/GenBank/DDBJ databases">
        <authorList>
            <consortium name="Molecular Ecology Group"/>
        </authorList>
    </citation>
    <scope>NUCLEOTIDE SEQUENCE</scope>
</reference>
<comment type="caution">
    <text evidence="2">The sequence shown here is derived from an EMBL/GenBank/DDBJ whole genome shotgun (WGS) entry which is preliminary data.</text>
</comment>
<gene>
    <name evidence="2" type="ORF">CUNI_LOCUS12774</name>
</gene>
<keyword evidence="1" id="KW-0812">Transmembrane</keyword>
<sequence>QSLDSAVMEEWALHCWHQSPESEEPPTFWLSRDYQIQAEIMKNGFSGYGSLFTKEGFLELTARLPYVKVGPVRFSHITYLMMAVAWLTVAHAVMSFYSCSNGQYEYYCPEGDVDCLVQWLVEGD</sequence>
<name>A0A8S3ZJ40_9EUPU</name>
<protein>
    <submittedName>
        <fullName evidence="2">Uncharacterized protein</fullName>
    </submittedName>
</protein>
<dbReference type="OrthoDB" id="6201790at2759"/>
<dbReference type="AlphaFoldDB" id="A0A8S3ZJ40"/>
<organism evidence="2 3">
    <name type="scientific">Candidula unifasciata</name>
    <dbReference type="NCBI Taxonomy" id="100452"/>
    <lineage>
        <taxon>Eukaryota</taxon>
        <taxon>Metazoa</taxon>
        <taxon>Spiralia</taxon>
        <taxon>Lophotrochozoa</taxon>
        <taxon>Mollusca</taxon>
        <taxon>Gastropoda</taxon>
        <taxon>Heterobranchia</taxon>
        <taxon>Euthyneura</taxon>
        <taxon>Panpulmonata</taxon>
        <taxon>Eupulmonata</taxon>
        <taxon>Stylommatophora</taxon>
        <taxon>Helicina</taxon>
        <taxon>Helicoidea</taxon>
        <taxon>Geomitridae</taxon>
        <taxon>Candidula</taxon>
    </lineage>
</organism>
<keyword evidence="1" id="KW-0472">Membrane</keyword>
<evidence type="ECO:0000313" key="3">
    <source>
        <dbReference type="Proteomes" id="UP000678393"/>
    </source>
</evidence>
<evidence type="ECO:0000313" key="2">
    <source>
        <dbReference type="EMBL" id="CAG5127216.1"/>
    </source>
</evidence>
<accession>A0A8S3ZJ40</accession>
<proteinExistence type="predicted"/>
<dbReference type="Proteomes" id="UP000678393">
    <property type="component" value="Unassembled WGS sequence"/>
</dbReference>